<dbReference type="AlphaFoldDB" id="A0A7W2M2D0"/>
<keyword evidence="1" id="KW-0347">Helicase</keyword>
<reference evidence="1 2" key="1">
    <citation type="submission" date="2020-07" db="EMBL/GenBank/DDBJ databases">
        <title>Bacterium isolated from marine sediment.</title>
        <authorList>
            <person name="Shang D."/>
        </authorList>
    </citation>
    <scope>NUCLEOTIDE SEQUENCE [LARGE SCALE GENOMIC DNA]</scope>
    <source>
        <strain evidence="1 2">F6074</strain>
    </source>
</reference>
<evidence type="ECO:0000313" key="1">
    <source>
        <dbReference type="EMBL" id="MBA6151449.1"/>
    </source>
</evidence>
<organism evidence="1 2">
    <name type="scientific">Gelidibacter maritimus</name>
    <dbReference type="NCBI Taxonomy" id="2761487"/>
    <lineage>
        <taxon>Bacteria</taxon>
        <taxon>Pseudomonadati</taxon>
        <taxon>Bacteroidota</taxon>
        <taxon>Flavobacteriia</taxon>
        <taxon>Flavobacteriales</taxon>
        <taxon>Flavobacteriaceae</taxon>
        <taxon>Gelidibacter</taxon>
    </lineage>
</organism>
<keyword evidence="2" id="KW-1185">Reference proteome</keyword>
<evidence type="ECO:0000313" key="2">
    <source>
        <dbReference type="Proteomes" id="UP000541857"/>
    </source>
</evidence>
<gene>
    <name evidence="1" type="ORF">H3Z82_01760</name>
</gene>
<sequence length="588" mass="66732">MTAFQKHWNSEIEILLKELGTPKSLEDNIIDTLNHSRRTGIFPNQIINALRLGQSIKDGNQNMAFVASMQSGKSGTIYFLCNYVLPALGILSEYESILFVTSMRDTDLYDQNCRNLQAEFYDCVLGEMRPSNIKVMKMSDFFNHPNPHKVVNEFDVQLIVRDEDQFGCGEDSSFQAAFFSELRRRIPDIKLLAVSATPYDILDAQFSGDADVDVIVGVRPPDYYGISEMLEDNIIEDLPEAFKPLQAQGSGEDIVYNVHPKVIEYANHLVSFENGLGIIRESNTLRALELRKQLKSQYKRTCTVIAIGSDTACDFNINDGIKEISSLVLKRGQRVILIVVQALTAGKDLGMLKEKVRFGIETRDSQLANGAQGITGRFCGYHKNRDFKLLASVNLLSHYAQFEQDYEIFSDREWRNELYNNDVKGLSTHTRFVNTQRQGVFTPIVAIETIDYCDLLSQEARDLLDFIDDDGYHRLLGFFDTTFYDSHTKGTRFGQKGVTVRIASGYNLSSNRVYKNWNCGLESDFGSVFFKKQQYEFGLLISNYPVDDVRNTLGFCGIKILVSGEREFRNQETDVLNGSMYSQSSETE</sequence>
<accession>A0A7W2M2D0</accession>
<comment type="caution">
    <text evidence="1">The sequence shown here is derived from an EMBL/GenBank/DDBJ whole genome shotgun (WGS) entry which is preliminary data.</text>
</comment>
<dbReference type="EMBL" id="JACGLT010000001">
    <property type="protein sequence ID" value="MBA6151449.1"/>
    <property type="molecule type" value="Genomic_DNA"/>
</dbReference>
<dbReference type="GO" id="GO:0004386">
    <property type="term" value="F:helicase activity"/>
    <property type="evidence" value="ECO:0007669"/>
    <property type="project" value="UniProtKB-KW"/>
</dbReference>
<keyword evidence="1" id="KW-0067">ATP-binding</keyword>
<keyword evidence="1" id="KW-0378">Hydrolase</keyword>
<proteinExistence type="predicted"/>
<dbReference type="RefSeq" id="WP_182202156.1">
    <property type="nucleotide sequence ID" value="NZ_JACGLT010000001.1"/>
</dbReference>
<protein>
    <submittedName>
        <fullName evidence="1">DEAD/DEAH box helicase family protein</fullName>
    </submittedName>
</protein>
<name>A0A7W2M2D0_9FLAO</name>
<keyword evidence="1" id="KW-0547">Nucleotide-binding</keyword>
<dbReference type="Proteomes" id="UP000541857">
    <property type="component" value="Unassembled WGS sequence"/>
</dbReference>